<proteinExistence type="predicted"/>
<dbReference type="InParanoid" id="I7MEU1"/>
<dbReference type="PROSITE" id="PS00108">
    <property type="entry name" value="PROTEIN_KINASE_ST"/>
    <property type="match status" value="1"/>
</dbReference>
<evidence type="ECO:0000256" key="7">
    <source>
        <dbReference type="SAM" id="MobiDB-lite"/>
    </source>
</evidence>
<dbReference type="SUPFAM" id="SSF56112">
    <property type="entry name" value="Protein kinase-like (PK-like)"/>
    <property type="match status" value="1"/>
</dbReference>
<feature type="coiled-coil region" evidence="6">
    <location>
        <begin position="807"/>
        <end position="876"/>
    </location>
</feature>
<dbReference type="GO" id="GO:0004674">
    <property type="term" value="F:protein serine/threonine kinase activity"/>
    <property type="evidence" value="ECO:0007669"/>
    <property type="project" value="UniProtKB-EC"/>
</dbReference>
<evidence type="ECO:0000256" key="5">
    <source>
        <dbReference type="ARBA" id="ARBA00022840"/>
    </source>
</evidence>
<dbReference type="EMBL" id="GG662663">
    <property type="protein sequence ID" value="EAR97599.2"/>
    <property type="molecule type" value="Genomic_DNA"/>
</dbReference>
<keyword evidence="4 9" id="KW-0418">Kinase</keyword>
<keyword evidence="6" id="KW-0175">Coiled coil</keyword>
<evidence type="ECO:0000256" key="4">
    <source>
        <dbReference type="ARBA" id="ARBA00022777"/>
    </source>
</evidence>
<feature type="coiled-coil region" evidence="6">
    <location>
        <begin position="28"/>
        <end position="64"/>
    </location>
</feature>
<dbReference type="Pfam" id="PF00069">
    <property type="entry name" value="Pkinase"/>
    <property type="match status" value="1"/>
</dbReference>
<dbReference type="EC" id="2.7.11.1" evidence="1"/>
<dbReference type="InterPro" id="IPR011009">
    <property type="entry name" value="Kinase-like_dom_sf"/>
</dbReference>
<keyword evidence="3" id="KW-0547">Nucleotide-binding</keyword>
<keyword evidence="2" id="KW-0808">Transferase</keyword>
<dbReference type="Proteomes" id="UP000009168">
    <property type="component" value="Unassembled WGS sequence"/>
</dbReference>
<dbReference type="SMART" id="SM00220">
    <property type="entry name" value="S_TKc"/>
    <property type="match status" value="1"/>
</dbReference>
<dbReference type="PANTHER" id="PTHR43671">
    <property type="entry name" value="SERINE/THREONINE-PROTEIN KINASE NEK"/>
    <property type="match status" value="1"/>
</dbReference>
<feature type="coiled-coil region" evidence="6">
    <location>
        <begin position="215"/>
        <end position="242"/>
    </location>
</feature>
<dbReference type="Gene3D" id="1.10.510.10">
    <property type="entry name" value="Transferase(Phosphotransferase) domain 1"/>
    <property type="match status" value="1"/>
</dbReference>
<name>I7MEU1_TETTS</name>
<dbReference type="GO" id="GO:0005524">
    <property type="term" value="F:ATP binding"/>
    <property type="evidence" value="ECO:0007669"/>
    <property type="project" value="UniProtKB-KW"/>
</dbReference>
<dbReference type="PANTHER" id="PTHR43671:SF13">
    <property type="entry name" value="SERINE_THREONINE-PROTEIN KINASE NEK2"/>
    <property type="match status" value="1"/>
</dbReference>
<evidence type="ECO:0000259" key="8">
    <source>
        <dbReference type="PROSITE" id="PS50011"/>
    </source>
</evidence>
<dbReference type="AlphaFoldDB" id="I7MEU1"/>
<reference evidence="10" key="1">
    <citation type="journal article" date="2006" name="PLoS Biol.">
        <title>Macronuclear genome sequence of the ciliate Tetrahymena thermophila, a model eukaryote.</title>
        <authorList>
            <person name="Eisen J.A."/>
            <person name="Coyne R.S."/>
            <person name="Wu M."/>
            <person name="Wu D."/>
            <person name="Thiagarajan M."/>
            <person name="Wortman J.R."/>
            <person name="Badger J.H."/>
            <person name="Ren Q."/>
            <person name="Amedeo P."/>
            <person name="Jones K.M."/>
            <person name="Tallon L.J."/>
            <person name="Delcher A.L."/>
            <person name="Salzberg S.L."/>
            <person name="Silva J.C."/>
            <person name="Haas B.J."/>
            <person name="Majoros W.H."/>
            <person name="Farzad M."/>
            <person name="Carlton J.M."/>
            <person name="Smith R.K. Jr."/>
            <person name="Garg J."/>
            <person name="Pearlman R.E."/>
            <person name="Karrer K.M."/>
            <person name="Sun L."/>
            <person name="Manning G."/>
            <person name="Elde N.C."/>
            <person name="Turkewitz A.P."/>
            <person name="Asai D.J."/>
            <person name="Wilkes D.E."/>
            <person name="Wang Y."/>
            <person name="Cai H."/>
            <person name="Collins K."/>
            <person name="Stewart B.A."/>
            <person name="Lee S.R."/>
            <person name="Wilamowska K."/>
            <person name="Weinberg Z."/>
            <person name="Ruzzo W.L."/>
            <person name="Wloga D."/>
            <person name="Gaertig J."/>
            <person name="Frankel J."/>
            <person name="Tsao C.-C."/>
            <person name="Gorovsky M.A."/>
            <person name="Keeling P.J."/>
            <person name="Waller R.F."/>
            <person name="Patron N.J."/>
            <person name="Cherry J.M."/>
            <person name="Stover N.A."/>
            <person name="Krieger C.J."/>
            <person name="del Toro C."/>
            <person name="Ryder H.F."/>
            <person name="Williamson S.C."/>
            <person name="Barbeau R.A."/>
            <person name="Hamilton E.P."/>
            <person name="Orias E."/>
        </authorList>
    </citation>
    <scope>NUCLEOTIDE SEQUENCE [LARGE SCALE GENOMIC DNA]</scope>
    <source>
        <strain evidence="10">SB210</strain>
    </source>
</reference>
<evidence type="ECO:0000313" key="10">
    <source>
        <dbReference type="Proteomes" id="UP000009168"/>
    </source>
</evidence>
<organism evidence="9 10">
    <name type="scientific">Tetrahymena thermophila (strain SB210)</name>
    <dbReference type="NCBI Taxonomy" id="312017"/>
    <lineage>
        <taxon>Eukaryota</taxon>
        <taxon>Sar</taxon>
        <taxon>Alveolata</taxon>
        <taxon>Ciliophora</taxon>
        <taxon>Intramacronucleata</taxon>
        <taxon>Oligohymenophorea</taxon>
        <taxon>Hymenostomatida</taxon>
        <taxon>Tetrahymenina</taxon>
        <taxon>Tetrahymenidae</taxon>
        <taxon>Tetrahymena</taxon>
    </lineage>
</organism>
<feature type="compositionally biased region" description="Polar residues" evidence="7">
    <location>
        <begin position="993"/>
        <end position="1009"/>
    </location>
</feature>
<dbReference type="CDD" id="cd00180">
    <property type="entry name" value="PKc"/>
    <property type="match status" value="1"/>
</dbReference>
<dbReference type="PROSITE" id="PS50011">
    <property type="entry name" value="PROTEIN_KINASE_DOM"/>
    <property type="match status" value="1"/>
</dbReference>
<keyword evidence="10" id="KW-1185">Reference proteome</keyword>
<dbReference type="InterPro" id="IPR000719">
    <property type="entry name" value="Prot_kinase_dom"/>
</dbReference>
<dbReference type="KEGG" id="tet:TTHERM_00440490"/>
<feature type="domain" description="Protein kinase" evidence="8">
    <location>
        <begin position="440"/>
        <end position="696"/>
    </location>
</feature>
<dbReference type="InterPro" id="IPR008271">
    <property type="entry name" value="Ser/Thr_kinase_AS"/>
</dbReference>
<keyword evidence="5" id="KW-0067">ATP-binding</keyword>
<feature type="region of interest" description="Disordered" evidence="7">
    <location>
        <begin position="990"/>
        <end position="1009"/>
    </location>
</feature>
<protein>
    <recommendedName>
        <fullName evidence="1">non-specific serine/threonine protein kinase</fullName>
        <ecNumber evidence="1">2.7.11.1</ecNumber>
    </recommendedName>
</protein>
<evidence type="ECO:0000256" key="3">
    <source>
        <dbReference type="ARBA" id="ARBA00022741"/>
    </source>
</evidence>
<evidence type="ECO:0000256" key="6">
    <source>
        <dbReference type="SAM" id="Coils"/>
    </source>
</evidence>
<dbReference type="RefSeq" id="XP_001017844.2">
    <property type="nucleotide sequence ID" value="XM_001017844.3"/>
</dbReference>
<evidence type="ECO:0000256" key="1">
    <source>
        <dbReference type="ARBA" id="ARBA00012513"/>
    </source>
</evidence>
<evidence type="ECO:0000313" key="9">
    <source>
        <dbReference type="EMBL" id="EAR97599.2"/>
    </source>
</evidence>
<gene>
    <name evidence="9" type="ORF">TTHERM_00440490</name>
</gene>
<dbReference type="STRING" id="312017.I7MEU1"/>
<sequence length="1009" mass="120272">MEKSIIDFSELFKSNNWDSFKISRSLILNNLNSEEKNQNEQKNKEKLNEQLKYLKEQKDSQFQNIMNQLKDYLDQVRKNKDIEEEFICIQLQESLEFHKCIACHGYNYSVISLIDTGFIPKTYEKQIQLQSLLKQSIQQYFNKQDEKNINYHKALLANAYHNLQKEEYENAKDLLEELSKFYNLDELKKSECKEEESINFQLGFIESVHTYMALCYLYSNKLDDLEKQIECLKNLLNHINDKQRIGECQKSIAMKERIQNHVELFYIHFYFIKQDLVKSQNHLRNIDKNLEKSLLLFFLNQNSQLLSYIETIYYNLFGNELFQVFKELQQFELKNRGQGENINIQKIKQFFEDFKQQITNKVYSYGKGLILILSVIYTILLRLGEEYDEAIKHMNLIFQICIQTHTDFQQFLDLFFKYNRLICYLYKIVQKPSEKFEIDYNFCSQFRETGLNKLFKYQKGNEQFVIKKKKETNQQQKFQQLNEACIQMLLCHPNIQNIEEVFVDKSNEIVIVQKMQGENLNKLLIDKKIDQEKAMSYIQQILKAFCYLHSLNIIHSDFKLENVVIVLDDDTKIKIIDFGFSQIKIFNKFFTPLGSTKGYAPPEKKYTFESDIFSIGESIKKMFANNNFYKSIQMDQLINLMIENSIQNRCTIKQAYSKFQLEMLIYKIYIQINSQQEFNQDNEIYNEFANSMHFLFQKFRRFHYNTFSVEQETENEKTKFKEFQNKYQQFEIIGIIKSIKLLLDAKINTLNQSFVECLVDNDIKLFILKLLNFEKMICQEQNNSIDPQIELLELLEDCFRESNYEENKQIEDLINQLIVNNNKETNKFLEQIQEELDQIKYSKDELHHTEEYQKLIKNIENQLQNLEDKQKSKNNPNIDQGTQQQINNQSSLTQSDIQHSVSDNQDIKNINVGSYHVNESQQVPSYQINFITSSQQTINQDSQYTNIQNFQGFNQQSQKTFYTQCSQSQSQTQSEQQTLLSFLSNQQQNSQSEHQFVNLPNPSQQTNKI</sequence>
<dbReference type="OrthoDB" id="6718656at2759"/>
<accession>I7MEU1</accession>
<evidence type="ECO:0000256" key="2">
    <source>
        <dbReference type="ARBA" id="ARBA00022679"/>
    </source>
</evidence>
<dbReference type="GeneID" id="7823720"/>
<dbReference type="InterPro" id="IPR050660">
    <property type="entry name" value="NEK_Ser/Thr_kinase"/>
</dbReference>
<dbReference type="FunCoup" id="I7MEU1">
    <property type="interactions" value="63"/>
</dbReference>